<feature type="non-terminal residue" evidence="1">
    <location>
        <position position="112"/>
    </location>
</feature>
<name>A0A8J4U3D8_CLAMG</name>
<dbReference type="Proteomes" id="UP000727407">
    <property type="component" value="Unassembled WGS sequence"/>
</dbReference>
<keyword evidence="2" id="KW-1185">Reference proteome</keyword>
<comment type="caution">
    <text evidence="1">The sequence shown here is derived from an EMBL/GenBank/DDBJ whole genome shotgun (WGS) entry which is preliminary data.</text>
</comment>
<accession>A0A8J4U3D8</accession>
<evidence type="ECO:0000313" key="1">
    <source>
        <dbReference type="EMBL" id="KAF5890094.1"/>
    </source>
</evidence>
<dbReference type="AlphaFoldDB" id="A0A8J4U3D8"/>
<protein>
    <submittedName>
        <fullName evidence="1">Uncharacterized protein</fullName>
    </submittedName>
</protein>
<sequence length="112" mass="12121">MRVEPLPSGASCSGVGVLVLVLSGSHVSRPSGASNGFRCRSCPELRYRERALCGSAVKRHVALIHSANFQVKFGRMSAAPVRGVRLRPVPNDQLERLFNALAFSLSRLFGQT</sequence>
<reference evidence="1" key="1">
    <citation type="submission" date="2020-07" db="EMBL/GenBank/DDBJ databases">
        <title>Clarias magur genome sequencing, assembly and annotation.</title>
        <authorList>
            <person name="Kushwaha B."/>
            <person name="Kumar R."/>
            <person name="Das P."/>
            <person name="Joshi C.G."/>
            <person name="Kumar D."/>
            <person name="Nagpure N.S."/>
            <person name="Pandey M."/>
            <person name="Agarwal S."/>
            <person name="Srivastava S."/>
            <person name="Singh M."/>
            <person name="Sahoo L."/>
            <person name="Jayasankar P."/>
            <person name="Meher P.K."/>
            <person name="Koringa P.G."/>
            <person name="Iquebal M.A."/>
            <person name="Das S.P."/>
            <person name="Bit A."/>
            <person name="Patnaik S."/>
            <person name="Patel N."/>
            <person name="Shah T.M."/>
            <person name="Hinsu A."/>
            <person name="Jena J.K."/>
        </authorList>
    </citation>
    <scope>NUCLEOTIDE SEQUENCE</scope>
    <source>
        <strain evidence="1">CIFAMagur01</strain>
        <tissue evidence="1">Testis</tissue>
    </source>
</reference>
<organism evidence="1 2">
    <name type="scientific">Clarias magur</name>
    <name type="common">Asian catfish</name>
    <name type="synonym">Macropteronotus magur</name>
    <dbReference type="NCBI Taxonomy" id="1594786"/>
    <lineage>
        <taxon>Eukaryota</taxon>
        <taxon>Metazoa</taxon>
        <taxon>Chordata</taxon>
        <taxon>Craniata</taxon>
        <taxon>Vertebrata</taxon>
        <taxon>Euteleostomi</taxon>
        <taxon>Actinopterygii</taxon>
        <taxon>Neopterygii</taxon>
        <taxon>Teleostei</taxon>
        <taxon>Ostariophysi</taxon>
        <taxon>Siluriformes</taxon>
        <taxon>Clariidae</taxon>
        <taxon>Clarias</taxon>
    </lineage>
</organism>
<dbReference type="EMBL" id="QNUK01000727">
    <property type="protein sequence ID" value="KAF5890094.1"/>
    <property type="molecule type" value="Genomic_DNA"/>
</dbReference>
<evidence type="ECO:0000313" key="2">
    <source>
        <dbReference type="Proteomes" id="UP000727407"/>
    </source>
</evidence>
<proteinExistence type="predicted"/>
<gene>
    <name evidence="1" type="ORF">DAT39_020204</name>
</gene>